<protein>
    <submittedName>
        <fullName evidence="2">Uncharacterized protein</fullName>
    </submittedName>
</protein>
<gene>
    <name evidence="2" type="ORF">PHPALM_31940</name>
</gene>
<organism evidence="2 3">
    <name type="scientific">Phytophthora palmivora</name>
    <dbReference type="NCBI Taxonomy" id="4796"/>
    <lineage>
        <taxon>Eukaryota</taxon>
        <taxon>Sar</taxon>
        <taxon>Stramenopiles</taxon>
        <taxon>Oomycota</taxon>
        <taxon>Peronosporomycetes</taxon>
        <taxon>Peronosporales</taxon>
        <taxon>Peronosporaceae</taxon>
        <taxon>Phytophthora</taxon>
    </lineage>
</organism>
<evidence type="ECO:0000256" key="1">
    <source>
        <dbReference type="SAM" id="MobiDB-lite"/>
    </source>
</evidence>
<reference evidence="2 3" key="1">
    <citation type="journal article" date="2017" name="Genome Biol. Evol.">
        <title>Phytophthora megakarya and P. palmivora, closely related causal agents of cacao black pod rot, underwent increases in genome sizes and gene numbers by different mechanisms.</title>
        <authorList>
            <person name="Ali S.S."/>
            <person name="Shao J."/>
            <person name="Lary D.J."/>
            <person name="Kronmiller B."/>
            <person name="Shen D."/>
            <person name="Strem M.D."/>
            <person name="Amoako-Attah I."/>
            <person name="Akrofi A.Y."/>
            <person name="Begoude B.A."/>
            <person name="Ten Hoopen G.M."/>
            <person name="Coulibaly K."/>
            <person name="Kebe B.I."/>
            <person name="Melnick R.L."/>
            <person name="Guiltinan M.J."/>
            <person name="Tyler B.M."/>
            <person name="Meinhardt L.W."/>
            <person name="Bailey B.A."/>
        </authorList>
    </citation>
    <scope>NUCLEOTIDE SEQUENCE [LARGE SCALE GENOMIC DNA]</scope>
    <source>
        <strain evidence="3">sbr112.9</strain>
    </source>
</reference>
<dbReference type="Proteomes" id="UP000237271">
    <property type="component" value="Unassembled WGS sequence"/>
</dbReference>
<dbReference type="EMBL" id="NCKW01017208">
    <property type="protein sequence ID" value="POM59341.1"/>
    <property type="molecule type" value="Genomic_DNA"/>
</dbReference>
<dbReference type="AlphaFoldDB" id="A0A2P4X1B7"/>
<evidence type="ECO:0000313" key="3">
    <source>
        <dbReference type="Proteomes" id="UP000237271"/>
    </source>
</evidence>
<feature type="region of interest" description="Disordered" evidence="1">
    <location>
        <begin position="112"/>
        <end position="144"/>
    </location>
</feature>
<proteinExistence type="predicted"/>
<sequence length="144" mass="16074">MEQLRNQLAQAAAYAHTPERQYAARAAKAQSASKPMTKIYRRVEAVQDSSCKQGHPTRKTLASIQYEKQFSANAYDSLKPRPTRGINSDAKTILQDEYITRPREVSYIPQNFSTTKASEGPEADNQISSGKRRGPAAIPQVFIM</sequence>
<keyword evidence="3" id="KW-1185">Reference proteome</keyword>
<comment type="caution">
    <text evidence="2">The sequence shown here is derived from an EMBL/GenBank/DDBJ whole genome shotgun (WGS) entry which is preliminary data.</text>
</comment>
<dbReference type="OrthoDB" id="63301at2759"/>
<evidence type="ECO:0000313" key="2">
    <source>
        <dbReference type="EMBL" id="POM59341.1"/>
    </source>
</evidence>
<name>A0A2P4X1B7_9STRA</name>
<accession>A0A2P4X1B7</accession>